<dbReference type="InterPro" id="IPR000884">
    <property type="entry name" value="TSP1_rpt"/>
</dbReference>
<reference evidence="8" key="1">
    <citation type="journal article" date="2020" name="Cell">
        <title>Large-Scale Comparative Analyses of Tick Genomes Elucidate Their Genetic Diversity and Vector Capacities.</title>
        <authorList>
            <consortium name="Tick Genome and Microbiome Consortium (TIGMIC)"/>
            <person name="Jia N."/>
            <person name="Wang J."/>
            <person name="Shi W."/>
            <person name="Du L."/>
            <person name="Sun Y."/>
            <person name="Zhan W."/>
            <person name="Jiang J.F."/>
            <person name="Wang Q."/>
            <person name="Zhang B."/>
            <person name="Ji P."/>
            <person name="Bell-Sakyi L."/>
            <person name="Cui X.M."/>
            <person name="Yuan T.T."/>
            <person name="Jiang B.G."/>
            <person name="Yang W.F."/>
            <person name="Lam T.T."/>
            <person name="Chang Q.C."/>
            <person name="Ding S.J."/>
            <person name="Wang X.J."/>
            <person name="Zhu J.G."/>
            <person name="Ruan X.D."/>
            <person name="Zhao L."/>
            <person name="Wei J.T."/>
            <person name="Ye R.Z."/>
            <person name="Que T.C."/>
            <person name="Du C.H."/>
            <person name="Zhou Y.H."/>
            <person name="Cheng J.X."/>
            <person name="Dai P.F."/>
            <person name="Guo W.B."/>
            <person name="Han X.H."/>
            <person name="Huang E.J."/>
            <person name="Li L.F."/>
            <person name="Wei W."/>
            <person name="Gao Y.C."/>
            <person name="Liu J.Z."/>
            <person name="Shao H.Z."/>
            <person name="Wang X."/>
            <person name="Wang C.C."/>
            <person name="Yang T.C."/>
            <person name="Huo Q.B."/>
            <person name="Li W."/>
            <person name="Chen H.Y."/>
            <person name="Chen S.E."/>
            <person name="Zhou L.G."/>
            <person name="Ni X.B."/>
            <person name="Tian J.H."/>
            <person name="Sheng Y."/>
            <person name="Liu T."/>
            <person name="Pan Y.S."/>
            <person name="Xia L.Y."/>
            <person name="Li J."/>
            <person name="Zhao F."/>
            <person name="Cao W.C."/>
        </authorList>
    </citation>
    <scope>NUCLEOTIDE SEQUENCE</scope>
    <source>
        <strain evidence="8">Rmic-2018</strain>
    </source>
</reference>
<evidence type="ECO:0000256" key="5">
    <source>
        <dbReference type="RuleBase" id="RU363034"/>
    </source>
</evidence>
<reference evidence="8" key="2">
    <citation type="submission" date="2021-09" db="EMBL/GenBank/DDBJ databases">
        <authorList>
            <person name="Jia N."/>
            <person name="Wang J."/>
            <person name="Shi W."/>
            <person name="Du L."/>
            <person name="Sun Y."/>
            <person name="Zhan W."/>
            <person name="Jiang J."/>
            <person name="Wang Q."/>
            <person name="Zhang B."/>
            <person name="Ji P."/>
            <person name="Sakyi L.B."/>
            <person name="Cui X."/>
            <person name="Yuan T."/>
            <person name="Jiang B."/>
            <person name="Yang W."/>
            <person name="Lam T.T.-Y."/>
            <person name="Chang Q."/>
            <person name="Ding S."/>
            <person name="Wang X."/>
            <person name="Zhu J."/>
            <person name="Ruan X."/>
            <person name="Zhao L."/>
            <person name="Wei J."/>
            <person name="Que T."/>
            <person name="Du C."/>
            <person name="Cheng J."/>
            <person name="Dai P."/>
            <person name="Han X."/>
            <person name="Huang E."/>
            <person name="Gao Y."/>
            <person name="Liu J."/>
            <person name="Shao H."/>
            <person name="Ye R."/>
            <person name="Li L."/>
            <person name="Wei W."/>
            <person name="Wang X."/>
            <person name="Wang C."/>
            <person name="Huo Q."/>
            <person name="Li W."/>
            <person name="Guo W."/>
            <person name="Chen H."/>
            <person name="Chen S."/>
            <person name="Zhou L."/>
            <person name="Zhou L."/>
            <person name="Ni X."/>
            <person name="Tian J."/>
            <person name="Zhou Y."/>
            <person name="Sheng Y."/>
            <person name="Liu T."/>
            <person name="Pan Y."/>
            <person name="Xia L."/>
            <person name="Li J."/>
            <person name="Zhao F."/>
            <person name="Cao W."/>
        </authorList>
    </citation>
    <scope>NUCLEOTIDE SEQUENCE</scope>
    <source>
        <strain evidence="8">Rmic-2018</strain>
        <tissue evidence="8">Larvae</tissue>
    </source>
</reference>
<dbReference type="SMART" id="SM00209">
    <property type="entry name" value="TSP1"/>
    <property type="match status" value="2"/>
</dbReference>
<dbReference type="GO" id="GO:0004252">
    <property type="term" value="F:serine-type endopeptidase activity"/>
    <property type="evidence" value="ECO:0007669"/>
    <property type="project" value="InterPro"/>
</dbReference>
<evidence type="ECO:0000256" key="2">
    <source>
        <dbReference type="ARBA" id="ARBA00022801"/>
    </source>
</evidence>
<gene>
    <name evidence="8" type="ORF">HPB51_029588</name>
</gene>
<evidence type="ECO:0000256" key="6">
    <source>
        <dbReference type="SAM" id="MobiDB-lite"/>
    </source>
</evidence>
<dbReference type="PROSITE" id="PS50092">
    <property type="entry name" value="TSP1"/>
    <property type="match status" value="1"/>
</dbReference>
<dbReference type="InterPro" id="IPR001314">
    <property type="entry name" value="Peptidase_S1A"/>
</dbReference>
<dbReference type="AlphaFoldDB" id="A0A9J6CTS3"/>
<dbReference type="InterPro" id="IPR009003">
    <property type="entry name" value="Peptidase_S1_PA"/>
</dbReference>
<name>A0A9J6CTS3_RHIMP</name>
<accession>A0A9J6CTS3</accession>
<dbReference type="PROSITE" id="PS50240">
    <property type="entry name" value="TRYPSIN_DOM"/>
    <property type="match status" value="1"/>
</dbReference>
<sequence>MRNDTPPPPRAARRQCAHNSMRCADDQWYHVPEPAPPSAAAAGDSPPPVCAFQRSAVIALVDIWTPTRAPSLCSRHLTLRWSRLIAPLTGVCHCGIATEKESENAAQRCSRAEKLNSSDPELVARQNKYTCATSYVYRVCVIGTAEDEQKPRRFRHRDQSTTVPLRDGRVHAGRVCQCCVVLDHKRGSSRTYELHSGARTAYPVTDAPVTFTAESPAPPPESYIALGGLSFHGVDVPSSPGWATPLPVTGGWGEEERDPLPGPFVLGAAHRLRCRTRGHAAAAHLQPPPERSPGTEPGPRAPEMMLSAVRAAALAVLLLLPPTAAALWGPWSACRRCQQTRRQLCPPGSECGPLWLEVRACPDKRCPQPRLRARSARRPSENKFHVLHHLQGLVYTDWSRWSPCSSDCKTRRQRLCKMPLVCGKAVLNEDALCYVRGSPCEKRFASTIGGIDDDPNRVGSCGVPKSPQRPALRIIGGQPAARGRWPWQVALLNRRREPFCGGTLISPGWVLTAAHCIRRRLLVLAGEHSLGRDEGSEVTVRVAEAIAHPEYDPETVDMDLALLRLRSALTLGPYVLPACLPQQGDAPPRGEIFTILGWGKLSKRHANGSDLLHQAQVPLVSQSECRNVYADYLISDNMLCAGYRRGRIDSCAGDSGGPLLARDVHGRWTVYGVTSFGEGCARQGRFGIYAKVANAARWLRRTMAGSRP</sequence>
<dbReference type="PANTHER" id="PTHR24252:SF7">
    <property type="entry name" value="HYALIN"/>
    <property type="match status" value="1"/>
</dbReference>
<dbReference type="PROSITE" id="PS00135">
    <property type="entry name" value="TRYPSIN_SER"/>
    <property type="match status" value="1"/>
</dbReference>
<dbReference type="Gene3D" id="2.40.10.10">
    <property type="entry name" value="Trypsin-like serine proteases"/>
    <property type="match status" value="1"/>
</dbReference>
<keyword evidence="1 5" id="KW-0645">Protease</keyword>
<dbReference type="SMART" id="SM00020">
    <property type="entry name" value="Tryp_SPc"/>
    <property type="match status" value="1"/>
</dbReference>
<proteinExistence type="predicted"/>
<dbReference type="FunFam" id="2.40.10.10:FF:000003">
    <property type="entry name" value="Transmembrane serine protease 3"/>
    <property type="match status" value="1"/>
</dbReference>
<dbReference type="VEuPathDB" id="VectorBase:LOC119187734"/>
<dbReference type="SUPFAM" id="SSF50494">
    <property type="entry name" value="Trypsin-like serine proteases"/>
    <property type="match status" value="1"/>
</dbReference>
<dbReference type="Proteomes" id="UP000821866">
    <property type="component" value="Unassembled WGS sequence"/>
</dbReference>
<dbReference type="EMBL" id="JABSTU010006843">
    <property type="protein sequence ID" value="KAH7931998.1"/>
    <property type="molecule type" value="Genomic_DNA"/>
</dbReference>
<evidence type="ECO:0000256" key="4">
    <source>
        <dbReference type="ARBA" id="ARBA00023157"/>
    </source>
</evidence>
<evidence type="ECO:0000256" key="3">
    <source>
        <dbReference type="ARBA" id="ARBA00022825"/>
    </source>
</evidence>
<dbReference type="PROSITE" id="PS00134">
    <property type="entry name" value="TRYPSIN_HIS"/>
    <property type="match status" value="1"/>
</dbReference>
<dbReference type="Pfam" id="PF00089">
    <property type="entry name" value="Trypsin"/>
    <property type="match status" value="1"/>
</dbReference>
<dbReference type="InterPro" id="IPR033116">
    <property type="entry name" value="TRYPSIN_SER"/>
</dbReference>
<evidence type="ECO:0000259" key="7">
    <source>
        <dbReference type="PROSITE" id="PS50240"/>
    </source>
</evidence>
<keyword evidence="4" id="KW-1015">Disulfide bond</keyword>
<dbReference type="InterPro" id="IPR001254">
    <property type="entry name" value="Trypsin_dom"/>
</dbReference>
<dbReference type="GO" id="GO:0006508">
    <property type="term" value="P:proteolysis"/>
    <property type="evidence" value="ECO:0007669"/>
    <property type="project" value="UniProtKB-KW"/>
</dbReference>
<dbReference type="CDD" id="cd00190">
    <property type="entry name" value="Tryp_SPc"/>
    <property type="match status" value="1"/>
</dbReference>
<evidence type="ECO:0000256" key="1">
    <source>
        <dbReference type="ARBA" id="ARBA00022670"/>
    </source>
</evidence>
<dbReference type="InterPro" id="IPR043504">
    <property type="entry name" value="Peptidase_S1_PA_chymotrypsin"/>
</dbReference>
<feature type="domain" description="Peptidase S1" evidence="7">
    <location>
        <begin position="474"/>
        <end position="704"/>
    </location>
</feature>
<dbReference type="PANTHER" id="PTHR24252">
    <property type="entry name" value="ACROSIN-RELATED"/>
    <property type="match status" value="1"/>
</dbReference>
<organism evidence="8 9">
    <name type="scientific">Rhipicephalus microplus</name>
    <name type="common">Cattle tick</name>
    <name type="synonym">Boophilus microplus</name>
    <dbReference type="NCBI Taxonomy" id="6941"/>
    <lineage>
        <taxon>Eukaryota</taxon>
        <taxon>Metazoa</taxon>
        <taxon>Ecdysozoa</taxon>
        <taxon>Arthropoda</taxon>
        <taxon>Chelicerata</taxon>
        <taxon>Arachnida</taxon>
        <taxon>Acari</taxon>
        <taxon>Parasitiformes</taxon>
        <taxon>Ixodida</taxon>
        <taxon>Ixodoidea</taxon>
        <taxon>Ixodidae</taxon>
        <taxon>Rhipicephalinae</taxon>
        <taxon>Rhipicephalus</taxon>
        <taxon>Boophilus</taxon>
    </lineage>
</organism>
<keyword evidence="3 5" id="KW-0720">Serine protease</keyword>
<protein>
    <recommendedName>
        <fullName evidence="7">Peptidase S1 domain-containing protein</fullName>
    </recommendedName>
</protein>
<evidence type="ECO:0000313" key="8">
    <source>
        <dbReference type="EMBL" id="KAH7931998.1"/>
    </source>
</evidence>
<comment type="caution">
    <text evidence="8">The sequence shown here is derived from an EMBL/GenBank/DDBJ whole genome shotgun (WGS) entry which is preliminary data.</text>
</comment>
<keyword evidence="9" id="KW-1185">Reference proteome</keyword>
<dbReference type="PRINTS" id="PR00722">
    <property type="entry name" value="CHYMOTRYPSIN"/>
</dbReference>
<evidence type="ECO:0000313" key="9">
    <source>
        <dbReference type="Proteomes" id="UP000821866"/>
    </source>
</evidence>
<feature type="region of interest" description="Disordered" evidence="6">
    <location>
        <begin position="277"/>
        <end position="302"/>
    </location>
</feature>
<keyword evidence="2 5" id="KW-0378">Hydrolase</keyword>
<dbReference type="InterPro" id="IPR018114">
    <property type="entry name" value="TRYPSIN_HIS"/>
</dbReference>